<accession>A0A7W9QCY5</accession>
<dbReference type="InterPro" id="IPR037923">
    <property type="entry name" value="HTH-like"/>
</dbReference>
<sequence>MPTPSADIYHRPGEECDGNPDAETDPVPLHRLAVPAPNVLPFAIGTFDTIGPLSRAGFPHRHTFYELLYVTSGTGTHVIEHIPWRLRPPHLCVIAPGQVHYWAGVRDLQGWVVLFTDDFLLAHPGDRVALRRLAERPWLHPEPGTASALAALISDMGREFREREDGFITVLRSYLHVLIVRAQRLPGAPPPEEEAIGRSAVVARQFAQLLTMHTRTGPDLGPSRSAGPGAEGRQTGVRATVGTYAARVGVSVGYLTEAVKRTTGRTPGQMIREAEIREAKRLLAATGLTVSQVARAVGFADPAYFCRFFRRETGISPGDFRRQADRTPAPPAVSRATGGNHHVRRIESIDPS</sequence>
<proteinExistence type="predicted"/>
<dbReference type="InterPro" id="IPR018060">
    <property type="entry name" value="HTH_AraC"/>
</dbReference>
<dbReference type="PRINTS" id="PR00032">
    <property type="entry name" value="HTHARAC"/>
</dbReference>
<dbReference type="PANTHER" id="PTHR43280">
    <property type="entry name" value="ARAC-FAMILY TRANSCRIPTIONAL REGULATOR"/>
    <property type="match status" value="1"/>
</dbReference>
<name>A0A7W9QCY5_9ACTN</name>
<evidence type="ECO:0000256" key="4">
    <source>
        <dbReference type="SAM" id="MobiDB-lite"/>
    </source>
</evidence>
<dbReference type="InterPro" id="IPR020449">
    <property type="entry name" value="Tscrpt_reg_AraC-type_HTH"/>
</dbReference>
<keyword evidence="2 6" id="KW-0238">DNA-binding</keyword>
<dbReference type="GO" id="GO:0003700">
    <property type="term" value="F:DNA-binding transcription factor activity"/>
    <property type="evidence" value="ECO:0007669"/>
    <property type="project" value="InterPro"/>
</dbReference>
<dbReference type="Pfam" id="PF12833">
    <property type="entry name" value="HTH_18"/>
    <property type="match status" value="1"/>
</dbReference>
<keyword evidence="6" id="KW-0413">Isomerase</keyword>
<keyword evidence="7" id="KW-1185">Reference proteome</keyword>
<evidence type="ECO:0000256" key="3">
    <source>
        <dbReference type="ARBA" id="ARBA00023163"/>
    </source>
</evidence>
<comment type="caution">
    <text evidence="6">The sequence shown here is derived from an EMBL/GenBank/DDBJ whole genome shotgun (WGS) entry which is preliminary data.</text>
</comment>
<evidence type="ECO:0000313" key="7">
    <source>
        <dbReference type="Proteomes" id="UP000588098"/>
    </source>
</evidence>
<protein>
    <submittedName>
        <fullName evidence="6">AraC-like DNA-binding protein/mannose-6-phosphate isomerase-like protein (Cupin superfamily)</fullName>
    </submittedName>
</protein>
<dbReference type="SUPFAM" id="SSF46689">
    <property type="entry name" value="Homeodomain-like"/>
    <property type="match status" value="1"/>
</dbReference>
<dbReference type="Proteomes" id="UP000588098">
    <property type="component" value="Unassembled WGS sequence"/>
</dbReference>
<feature type="region of interest" description="Disordered" evidence="4">
    <location>
        <begin position="1"/>
        <end position="24"/>
    </location>
</feature>
<evidence type="ECO:0000256" key="1">
    <source>
        <dbReference type="ARBA" id="ARBA00023015"/>
    </source>
</evidence>
<feature type="compositionally biased region" description="Basic and acidic residues" evidence="4">
    <location>
        <begin position="316"/>
        <end position="325"/>
    </location>
</feature>
<reference evidence="6 7" key="1">
    <citation type="submission" date="2020-08" db="EMBL/GenBank/DDBJ databases">
        <title>Genomic Encyclopedia of Type Strains, Phase III (KMG-III): the genomes of soil and plant-associated and newly described type strains.</title>
        <authorList>
            <person name="Whitman W."/>
        </authorList>
    </citation>
    <scope>NUCLEOTIDE SEQUENCE [LARGE SCALE GENOMIC DNA]</scope>
    <source>
        <strain evidence="6 7">CECT 8305</strain>
    </source>
</reference>
<feature type="region of interest" description="Disordered" evidence="4">
    <location>
        <begin position="316"/>
        <end position="352"/>
    </location>
</feature>
<organism evidence="6 7">
    <name type="scientific">Streptomyces zagrosensis</name>
    <dbReference type="NCBI Taxonomy" id="1042984"/>
    <lineage>
        <taxon>Bacteria</taxon>
        <taxon>Bacillati</taxon>
        <taxon>Actinomycetota</taxon>
        <taxon>Actinomycetes</taxon>
        <taxon>Kitasatosporales</taxon>
        <taxon>Streptomycetaceae</taxon>
        <taxon>Streptomyces</taxon>
    </lineage>
</organism>
<evidence type="ECO:0000256" key="2">
    <source>
        <dbReference type="ARBA" id="ARBA00023125"/>
    </source>
</evidence>
<dbReference type="PROSITE" id="PS01124">
    <property type="entry name" value="HTH_ARAC_FAMILY_2"/>
    <property type="match status" value="1"/>
</dbReference>
<dbReference type="InterPro" id="IPR009057">
    <property type="entry name" value="Homeodomain-like_sf"/>
</dbReference>
<evidence type="ECO:0000313" key="6">
    <source>
        <dbReference type="EMBL" id="MBB5937925.1"/>
    </source>
</evidence>
<dbReference type="SUPFAM" id="SSF51215">
    <property type="entry name" value="Regulatory protein AraC"/>
    <property type="match status" value="1"/>
</dbReference>
<feature type="region of interest" description="Disordered" evidence="4">
    <location>
        <begin position="214"/>
        <end position="235"/>
    </location>
</feature>
<dbReference type="InterPro" id="IPR014710">
    <property type="entry name" value="RmlC-like_jellyroll"/>
</dbReference>
<dbReference type="GO" id="GO:0043565">
    <property type="term" value="F:sequence-specific DNA binding"/>
    <property type="evidence" value="ECO:0007669"/>
    <property type="project" value="InterPro"/>
</dbReference>
<feature type="compositionally biased region" description="Acidic residues" evidence="4">
    <location>
        <begin position="15"/>
        <end position="24"/>
    </location>
</feature>
<dbReference type="PANTHER" id="PTHR43280:SF32">
    <property type="entry name" value="TRANSCRIPTIONAL REGULATORY PROTEIN"/>
    <property type="match status" value="1"/>
</dbReference>
<keyword evidence="1" id="KW-0805">Transcription regulation</keyword>
<dbReference type="SMART" id="SM00342">
    <property type="entry name" value="HTH_ARAC"/>
    <property type="match status" value="1"/>
</dbReference>
<gene>
    <name evidence="6" type="ORF">FHS42_005009</name>
</gene>
<evidence type="ECO:0000259" key="5">
    <source>
        <dbReference type="PROSITE" id="PS01124"/>
    </source>
</evidence>
<dbReference type="Gene3D" id="1.10.10.60">
    <property type="entry name" value="Homeodomain-like"/>
    <property type="match status" value="2"/>
</dbReference>
<dbReference type="Pfam" id="PF02311">
    <property type="entry name" value="AraC_binding"/>
    <property type="match status" value="1"/>
</dbReference>
<dbReference type="AlphaFoldDB" id="A0A7W9QCY5"/>
<keyword evidence="3" id="KW-0804">Transcription</keyword>
<dbReference type="Gene3D" id="2.60.120.10">
    <property type="entry name" value="Jelly Rolls"/>
    <property type="match status" value="1"/>
</dbReference>
<dbReference type="EMBL" id="JACHJL010000013">
    <property type="protein sequence ID" value="MBB5937925.1"/>
    <property type="molecule type" value="Genomic_DNA"/>
</dbReference>
<dbReference type="RefSeq" id="WP_184575248.1">
    <property type="nucleotide sequence ID" value="NZ_JACHJL010000013.1"/>
</dbReference>
<feature type="domain" description="HTH araC/xylS-type" evidence="5">
    <location>
        <begin position="240"/>
        <end position="323"/>
    </location>
</feature>
<dbReference type="GO" id="GO:0016853">
    <property type="term" value="F:isomerase activity"/>
    <property type="evidence" value="ECO:0007669"/>
    <property type="project" value="UniProtKB-KW"/>
</dbReference>
<dbReference type="InterPro" id="IPR003313">
    <property type="entry name" value="AraC-bd"/>
</dbReference>